<dbReference type="Gene3D" id="3.40.50.300">
    <property type="entry name" value="P-loop containing nucleotide triphosphate hydrolases"/>
    <property type="match status" value="2"/>
</dbReference>
<dbReference type="GO" id="GO:0005634">
    <property type="term" value="C:nucleus"/>
    <property type="evidence" value="ECO:0007669"/>
    <property type="project" value="TreeGrafter"/>
</dbReference>
<evidence type="ECO:0000256" key="2">
    <source>
        <dbReference type="ARBA" id="ARBA00022741"/>
    </source>
</evidence>
<comment type="catalytic activity">
    <reaction evidence="7">
        <text>Couples ATP hydrolysis with the unwinding of duplex DNA by translocating in the 3'-5' direction.</text>
        <dbReference type="EC" id="5.6.2.4"/>
    </reaction>
</comment>
<dbReference type="Pfam" id="PF00270">
    <property type="entry name" value="DEAD"/>
    <property type="match status" value="1"/>
</dbReference>
<evidence type="ECO:0000259" key="9">
    <source>
        <dbReference type="PROSITE" id="PS51192"/>
    </source>
</evidence>
<dbReference type="GO" id="GO:0003677">
    <property type="term" value="F:DNA binding"/>
    <property type="evidence" value="ECO:0007669"/>
    <property type="project" value="UniProtKB-KW"/>
</dbReference>
<evidence type="ECO:0000256" key="7">
    <source>
        <dbReference type="ARBA" id="ARBA00034617"/>
    </source>
</evidence>
<dbReference type="Proteomes" id="UP000297245">
    <property type="component" value="Unassembled WGS sequence"/>
</dbReference>
<keyword evidence="3" id="KW-0067">ATP-binding</keyword>
<reference evidence="11 12" key="1">
    <citation type="journal article" date="2019" name="Nat. Ecol. Evol.">
        <title>Megaphylogeny resolves global patterns of mushroom evolution.</title>
        <authorList>
            <person name="Varga T."/>
            <person name="Krizsan K."/>
            <person name="Foldi C."/>
            <person name="Dima B."/>
            <person name="Sanchez-Garcia M."/>
            <person name="Sanchez-Ramirez S."/>
            <person name="Szollosi G.J."/>
            <person name="Szarkandi J.G."/>
            <person name="Papp V."/>
            <person name="Albert L."/>
            <person name="Andreopoulos W."/>
            <person name="Angelini C."/>
            <person name="Antonin V."/>
            <person name="Barry K.W."/>
            <person name="Bougher N.L."/>
            <person name="Buchanan P."/>
            <person name="Buyck B."/>
            <person name="Bense V."/>
            <person name="Catcheside P."/>
            <person name="Chovatia M."/>
            <person name="Cooper J."/>
            <person name="Damon W."/>
            <person name="Desjardin D."/>
            <person name="Finy P."/>
            <person name="Geml J."/>
            <person name="Haridas S."/>
            <person name="Hughes K."/>
            <person name="Justo A."/>
            <person name="Karasinski D."/>
            <person name="Kautmanova I."/>
            <person name="Kiss B."/>
            <person name="Kocsube S."/>
            <person name="Kotiranta H."/>
            <person name="LaButti K.M."/>
            <person name="Lechner B.E."/>
            <person name="Liimatainen K."/>
            <person name="Lipzen A."/>
            <person name="Lukacs Z."/>
            <person name="Mihaltcheva S."/>
            <person name="Morgado L.N."/>
            <person name="Niskanen T."/>
            <person name="Noordeloos M.E."/>
            <person name="Ohm R.A."/>
            <person name="Ortiz-Santana B."/>
            <person name="Ovrebo C."/>
            <person name="Racz N."/>
            <person name="Riley R."/>
            <person name="Savchenko A."/>
            <person name="Shiryaev A."/>
            <person name="Soop K."/>
            <person name="Spirin V."/>
            <person name="Szebenyi C."/>
            <person name="Tomsovsky M."/>
            <person name="Tulloss R.E."/>
            <person name="Uehling J."/>
            <person name="Grigoriev I.V."/>
            <person name="Vagvolgyi C."/>
            <person name="Papp T."/>
            <person name="Martin F.M."/>
            <person name="Miettinen O."/>
            <person name="Hibbett D.S."/>
            <person name="Nagy L.G."/>
        </authorList>
    </citation>
    <scope>NUCLEOTIDE SEQUENCE [LARGE SCALE GENOMIC DNA]</scope>
    <source>
        <strain evidence="11 12">CBS 962.96</strain>
    </source>
</reference>
<dbReference type="InterPro" id="IPR011545">
    <property type="entry name" value="DEAD/DEAH_box_helicase_dom"/>
</dbReference>
<dbReference type="SMART" id="SM00487">
    <property type="entry name" value="DEXDc"/>
    <property type="match status" value="1"/>
</dbReference>
<keyword evidence="12" id="KW-1185">Reference proteome</keyword>
<evidence type="ECO:0000256" key="5">
    <source>
        <dbReference type="ARBA" id="ARBA00023235"/>
    </source>
</evidence>
<dbReference type="GO" id="GO:0005524">
    <property type="term" value="F:ATP binding"/>
    <property type="evidence" value="ECO:0007669"/>
    <property type="project" value="UniProtKB-KW"/>
</dbReference>
<dbReference type="EC" id="5.6.2.4" evidence="8"/>
<gene>
    <name evidence="11" type="ORF">K435DRAFT_684307</name>
</gene>
<dbReference type="PANTHER" id="PTHR13710">
    <property type="entry name" value="DNA HELICASE RECQ FAMILY MEMBER"/>
    <property type="match status" value="1"/>
</dbReference>
<accession>A0A4V4HDA2</accession>
<evidence type="ECO:0000259" key="10">
    <source>
        <dbReference type="PROSITE" id="PS51194"/>
    </source>
</evidence>
<dbReference type="Pfam" id="PF00271">
    <property type="entry name" value="Helicase_C"/>
    <property type="match status" value="1"/>
</dbReference>
<evidence type="ECO:0000256" key="8">
    <source>
        <dbReference type="ARBA" id="ARBA00034808"/>
    </source>
</evidence>
<dbReference type="PANTHER" id="PTHR13710:SF153">
    <property type="entry name" value="RECQ-LIKE DNA HELICASE BLM"/>
    <property type="match status" value="1"/>
</dbReference>
<dbReference type="SMART" id="SM00490">
    <property type="entry name" value="HELICc"/>
    <property type="match status" value="1"/>
</dbReference>
<dbReference type="GO" id="GO:0043138">
    <property type="term" value="F:3'-5' DNA helicase activity"/>
    <property type="evidence" value="ECO:0007669"/>
    <property type="project" value="UniProtKB-EC"/>
</dbReference>
<sequence>MAFPPRWTDSLGADALKQVVSRCIPQWTNGLHSYQVEPLQLVLNQEDLIFISGTGCGKAALFIIPLIVHQEILAHPELYPTFPVKKNAVVVVITPTKGLANSIIHELEKFGLSGLSYCHETLSTYLPDRLPVLIDLICACQTWQVICVDPEHLASPEWRMIIQNHTFKLNLILFCVDEAHLVKKWGAAFRPAFENIGAFIRGYLPSTTPTLALTATCAPGKSTLALCESLGLVGKQYNLIRWTNERENMHIILDISKRTPGTPKYTPLLNYLQCSHKTVIHVNTIPIAYEIYEFLWNHVPKGYSPLRRIRMYHALCTDEYNRTTFRLIDSDSELQVVIATVGFTQGINCKCIEDSISWGFPSSLDEFWQAKGRAGRDPTVTCRGIGIVTPNLLKSAQELLDNMKPMGSKTKSTSVKSSGDMEEGKALFLVEQQCHTGFLNRYYGNPPHGISELDCREAGRAIYCGLCSKRYNVSYSFASPTTTCFPWSDVMTKFQRKRTRKSKTNLGAKERDQMRIWLLHFRELVWSQFEPYDPMLCNHPIPWFFPDSIIDAILDNFLTIATLENLVSLLDHHVWQFTAQKSESLFRLLSEFQFEVHLIACFCCHCL</sequence>
<dbReference type="EMBL" id="ML179511">
    <property type="protein sequence ID" value="THU86125.1"/>
    <property type="molecule type" value="Genomic_DNA"/>
</dbReference>
<dbReference type="InterPro" id="IPR014001">
    <property type="entry name" value="Helicase_ATP-bd"/>
</dbReference>
<keyword evidence="4" id="KW-0238">DNA-binding</keyword>
<comment type="similarity">
    <text evidence="1">Belongs to the helicase family. RecQ subfamily.</text>
</comment>
<dbReference type="OrthoDB" id="3260945at2759"/>
<dbReference type="AlphaFoldDB" id="A0A4V4HDA2"/>
<keyword evidence="2" id="KW-0547">Nucleotide-binding</keyword>
<dbReference type="GO" id="GO:0005694">
    <property type="term" value="C:chromosome"/>
    <property type="evidence" value="ECO:0007669"/>
    <property type="project" value="TreeGrafter"/>
</dbReference>
<evidence type="ECO:0000256" key="3">
    <source>
        <dbReference type="ARBA" id="ARBA00022840"/>
    </source>
</evidence>
<dbReference type="PROSITE" id="PS51192">
    <property type="entry name" value="HELICASE_ATP_BIND_1"/>
    <property type="match status" value="1"/>
</dbReference>
<evidence type="ECO:0000313" key="12">
    <source>
        <dbReference type="Proteomes" id="UP000297245"/>
    </source>
</evidence>
<keyword evidence="5" id="KW-0413">Isomerase</keyword>
<name>A0A4V4HDA2_DENBC</name>
<dbReference type="InterPro" id="IPR001650">
    <property type="entry name" value="Helicase_C-like"/>
</dbReference>
<dbReference type="GO" id="GO:0000724">
    <property type="term" value="P:double-strand break repair via homologous recombination"/>
    <property type="evidence" value="ECO:0007669"/>
    <property type="project" value="TreeGrafter"/>
</dbReference>
<keyword evidence="6" id="KW-0539">Nucleus</keyword>
<evidence type="ECO:0000256" key="6">
    <source>
        <dbReference type="ARBA" id="ARBA00023242"/>
    </source>
</evidence>
<feature type="domain" description="Helicase C-terminal" evidence="10">
    <location>
        <begin position="264"/>
        <end position="422"/>
    </location>
</feature>
<protein>
    <recommendedName>
        <fullName evidence="8">DNA 3'-5' helicase</fullName>
        <ecNumber evidence="8">5.6.2.4</ecNumber>
    </recommendedName>
</protein>
<dbReference type="SUPFAM" id="SSF52540">
    <property type="entry name" value="P-loop containing nucleoside triphosphate hydrolases"/>
    <property type="match status" value="1"/>
</dbReference>
<dbReference type="InterPro" id="IPR027417">
    <property type="entry name" value="P-loop_NTPase"/>
</dbReference>
<evidence type="ECO:0000256" key="1">
    <source>
        <dbReference type="ARBA" id="ARBA00005446"/>
    </source>
</evidence>
<feature type="domain" description="Helicase ATP-binding" evidence="9">
    <location>
        <begin position="39"/>
        <end position="216"/>
    </location>
</feature>
<dbReference type="GO" id="GO:0005737">
    <property type="term" value="C:cytoplasm"/>
    <property type="evidence" value="ECO:0007669"/>
    <property type="project" value="TreeGrafter"/>
</dbReference>
<evidence type="ECO:0000256" key="4">
    <source>
        <dbReference type="ARBA" id="ARBA00023125"/>
    </source>
</evidence>
<proteinExistence type="inferred from homology"/>
<dbReference type="PROSITE" id="PS51194">
    <property type="entry name" value="HELICASE_CTER"/>
    <property type="match status" value="1"/>
</dbReference>
<dbReference type="GO" id="GO:0009378">
    <property type="term" value="F:four-way junction helicase activity"/>
    <property type="evidence" value="ECO:0007669"/>
    <property type="project" value="TreeGrafter"/>
</dbReference>
<organism evidence="11 12">
    <name type="scientific">Dendrothele bispora (strain CBS 962.96)</name>
    <dbReference type="NCBI Taxonomy" id="1314807"/>
    <lineage>
        <taxon>Eukaryota</taxon>
        <taxon>Fungi</taxon>
        <taxon>Dikarya</taxon>
        <taxon>Basidiomycota</taxon>
        <taxon>Agaricomycotina</taxon>
        <taxon>Agaricomycetes</taxon>
        <taxon>Agaricomycetidae</taxon>
        <taxon>Agaricales</taxon>
        <taxon>Agaricales incertae sedis</taxon>
        <taxon>Dendrothele</taxon>
    </lineage>
</organism>
<evidence type="ECO:0000313" key="11">
    <source>
        <dbReference type="EMBL" id="THU86125.1"/>
    </source>
</evidence>